<dbReference type="EMBL" id="AP023418">
    <property type="protein sequence ID" value="BCK81613.1"/>
    <property type="molecule type" value="Genomic_DNA"/>
</dbReference>
<dbReference type="KEGG" id="vcop:MM50RIKEN_13760"/>
<protein>
    <submittedName>
        <fullName evidence="1">Uncharacterized protein</fullName>
    </submittedName>
</protein>
<proteinExistence type="predicted"/>
<name>A0A810QAM6_9FIRM</name>
<accession>A0A810QAM6</accession>
<evidence type="ECO:0000313" key="2">
    <source>
        <dbReference type="Proteomes" id="UP000681035"/>
    </source>
</evidence>
<keyword evidence="2" id="KW-1185">Reference proteome</keyword>
<reference evidence="1" key="1">
    <citation type="submission" date="2020-09" db="EMBL/GenBank/DDBJ databases">
        <title>New species isolated from human feces.</title>
        <authorList>
            <person name="Kitahara M."/>
            <person name="Shigeno Y."/>
            <person name="Shime M."/>
            <person name="Matsumoto Y."/>
            <person name="Nakamura S."/>
            <person name="Motooka D."/>
            <person name="Fukuoka S."/>
            <person name="Nishikawa H."/>
            <person name="Benno Y."/>
        </authorList>
    </citation>
    <scope>NUCLEOTIDE SEQUENCE</scope>
    <source>
        <strain evidence="1">MM50</strain>
    </source>
</reference>
<dbReference type="Proteomes" id="UP000681035">
    <property type="component" value="Chromosome"/>
</dbReference>
<dbReference type="AlphaFoldDB" id="A0A810QAM6"/>
<dbReference type="RefSeq" id="WP_213540375.1">
    <property type="nucleotide sequence ID" value="NZ_AP023418.1"/>
</dbReference>
<gene>
    <name evidence="1" type="ORF">MM50RIKEN_13760</name>
</gene>
<evidence type="ECO:0000313" key="1">
    <source>
        <dbReference type="EMBL" id="BCK81613.1"/>
    </source>
</evidence>
<organism evidence="1 2">
    <name type="scientific">Vescimonas coprocola</name>
    <dbReference type="NCBI Taxonomy" id="2714355"/>
    <lineage>
        <taxon>Bacteria</taxon>
        <taxon>Bacillati</taxon>
        <taxon>Bacillota</taxon>
        <taxon>Clostridia</taxon>
        <taxon>Eubacteriales</taxon>
        <taxon>Oscillospiraceae</taxon>
        <taxon>Vescimonas</taxon>
    </lineage>
</organism>
<sequence>MGKQKTKDVMPVNWRIDAVCAAAQKAGKGYAKFVAEDLSADPDLYQRILDEFREAFLLKREWEAERVRRAAKERVKAKGKKRGSSTETLL</sequence>